<keyword evidence="4" id="KW-1185">Reference proteome</keyword>
<dbReference type="InterPro" id="IPR011698">
    <property type="entry name" value="GATase_3"/>
</dbReference>
<sequence length="239" mass="26864">MKILYLYPDLMNLYGESGNLCALERRLADQGEDVSVDRKAPGEALEIAAYDWIYMGAGTERSQKAALEHLRPCAGALREAMDAGKHALFTGNAAALLGREITDAAGQVWQGLGLLDVAVRERRDTRYTGDAIARHPELERPLVGFFNHCEDWEGDVEPLLQVVMGRGNREGDSGEGFRKNNFLGTHLIGPVLVKNPHFHYWLLSRLLGRTPEPREYLYEEKAWQVTYDALARRKDQPAE</sequence>
<dbReference type="RefSeq" id="WP_186908088.1">
    <property type="nucleotide sequence ID" value="NZ_JACOPP010000014.1"/>
</dbReference>
<reference evidence="3" key="1">
    <citation type="submission" date="2020-08" db="EMBL/GenBank/DDBJ databases">
        <title>Genome public.</title>
        <authorList>
            <person name="Liu C."/>
            <person name="Sun Q."/>
        </authorList>
    </citation>
    <scope>NUCLEOTIDE SEQUENCE</scope>
    <source>
        <strain evidence="3">NSJ-51</strain>
    </source>
</reference>
<gene>
    <name evidence="3" type="ORF">H8S57_10745</name>
</gene>
<dbReference type="SUPFAM" id="SSF52317">
    <property type="entry name" value="Class I glutamine amidotransferase-like"/>
    <property type="match status" value="1"/>
</dbReference>
<keyword evidence="1" id="KW-0315">Glutamine amidotransferase</keyword>
<protein>
    <recommendedName>
        <fullName evidence="2">CobB/CobQ-like glutamine amidotransferase domain-containing protein</fullName>
    </recommendedName>
</protein>
<dbReference type="Pfam" id="PF07685">
    <property type="entry name" value="GATase_3"/>
    <property type="match status" value="1"/>
</dbReference>
<evidence type="ECO:0000259" key="2">
    <source>
        <dbReference type="Pfam" id="PF07685"/>
    </source>
</evidence>
<dbReference type="EMBL" id="JACOPP010000014">
    <property type="protein sequence ID" value="MBC5734199.1"/>
    <property type="molecule type" value="Genomic_DNA"/>
</dbReference>
<dbReference type="GO" id="GO:0003824">
    <property type="term" value="F:catalytic activity"/>
    <property type="evidence" value="ECO:0007669"/>
    <property type="project" value="InterPro"/>
</dbReference>
<dbReference type="AlphaFoldDB" id="A0A8J6JFD3"/>
<evidence type="ECO:0000256" key="1">
    <source>
        <dbReference type="ARBA" id="ARBA00022962"/>
    </source>
</evidence>
<evidence type="ECO:0000313" key="4">
    <source>
        <dbReference type="Proteomes" id="UP000661435"/>
    </source>
</evidence>
<comment type="caution">
    <text evidence="3">The sequence shown here is derived from an EMBL/GenBank/DDBJ whole genome shotgun (WGS) entry which is preliminary data.</text>
</comment>
<accession>A0A8J6JFD3</accession>
<name>A0A8J6JFD3_9FIRM</name>
<feature type="domain" description="CobB/CobQ-like glutamine amidotransferase" evidence="2">
    <location>
        <begin position="2"/>
        <end position="191"/>
    </location>
</feature>
<proteinExistence type="predicted"/>
<dbReference type="InterPro" id="IPR029062">
    <property type="entry name" value="Class_I_gatase-like"/>
</dbReference>
<evidence type="ECO:0000313" key="3">
    <source>
        <dbReference type="EMBL" id="MBC5734199.1"/>
    </source>
</evidence>
<dbReference type="Proteomes" id="UP000661435">
    <property type="component" value="Unassembled WGS sequence"/>
</dbReference>
<organism evidence="3 4">
    <name type="scientific">Lawsonibacter hominis</name>
    <dbReference type="NCBI Taxonomy" id="2763053"/>
    <lineage>
        <taxon>Bacteria</taxon>
        <taxon>Bacillati</taxon>
        <taxon>Bacillota</taxon>
        <taxon>Clostridia</taxon>
        <taxon>Eubacteriales</taxon>
        <taxon>Oscillospiraceae</taxon>
        <taxon>Lawsonibacter</taxon>
    </lineage>
</organism>